<feature type="chain" id="PRO_5036319171" description="Secreted protein" evidence="2">
    <location>
        <begin position="29"/>
        <end position="103"/>
    </location>
</feature>
<dbReference type="EMBL" id="CM000883">
    <property type="protein sequence ID" value="PNT63962.1"/>
    <property type="molecule type" value="Genomic_DNA"/>
</dbReference>
<keyword evidence="5" id="KW-1185">Reference proteome</keyword>
<feature type="region of interest" description="Disordered" evidence="1">
    <location>
        <begin position="27"/>
        <end position="49"/>
    </location>
</feature>
<reference evidence="3" key="2">
    <citation type="submission" date="2017-06" db="EMBL/GenBank/DDBJ databases">
        <title>WGS assembly of Brachypodium distachyon.</title>
        <authorList>
            <consortium name="The International Brachypodium Initiative"/>
            <person name="Lucas S."/>
            <person name="Harmon-Smith M."/>
            <person name="Lail K."/>
            <person name="Tice H."/>
            <person name="Grimwood J."/>
            <person name="Bruce D."/>
            <person name="Barry K."/>
            <person name="Shu S."/>
            <person name="Lindquist E."/>
            <person name="Wang M."/>
            <person name="Pitluck S."/>
            <person name="Vogel J.P."/>
            <person name="Garvin D.F."/>
            <person name="Mockler T.C."/>
            <person name="Schmutz J."/>
            <person name="Rokhsar D."/>
            <person name="Bevan M.W."/>
        </authorList>
    </citation>
    <scope>NUCLEOTIDE SEQUENCE</scope>
    <source>
        <strain evidence="3">Bd21</strain>
    </source>
</reference>
<dbReference type="InParanoid" id="A0A2K2CPL2"/>
<evidence type="ECO:0008006" key="6">
    <source>
        <dbReference type="Google" id="ProtNLM"/>
    </source>
</evidence>
<dbReference type="EnsemblPlants" id="PNT63962">
    <property type="protein sequence ID" value="PNT63962"/>
    <property type="gene ID" value="BRADI_4g22805v3"/>
</dbReference>
<evidence type="ECO:0000256" key="2">
    <source>
        <dbReference type="SAM" id="SignalP"/>
    </source>
</evidence>
<reference evidence="3 4" key="1">
    <citation type="journal article" date="2010" name="Nature">
        <title>Genome sequencing and analysis of the model grass Brachypodium distachyon.</title>
        <authorList>
            <consortium name="International Brachypodium Initiative"/>
        </authorList>
    </citation>
    <scope>NUCLEOTIDE SEQUENCE [LARGE SCALE GENOMIC DNA]</scope>
    <source>
        <strain evidence="3 4">Bd21</strain>
    </source>
</reference>
<name>A0A2K2CPL2_BRADI</name>
<reference evidence="4" key="3">
    <citation type="submission" date="2018-08" db="UniProtKB">
        <authorList>
            <consortium name="EnsemblPlants"/>
        </authorList>
    </citation>
    <scope>IDENTIFICATION</scope>
    <source>
        <strain evidence="4">cv. Bd21</strain>
    </source>
</reference>
<protein>
    <recommendedName>
        <fullName evidence="6">Secreted protein</fullName>
    </recommendedName>
</protein>
<organism evidence="3">
    <name type="scientific">Brachypodium distachyon</name>
    <name type="common">Purple false brome</name>
    <name type="synonym">Trachynia distachya</name>
    <dbReference type="NCBI Taxonomy" id="15368"/>
    <lineage>
        <taxon>Eukaryota</taxon>
        <taxon>Viridiplantae</taxon>
        <taxon>Streptophyta</taxon>
        <taxon>Embryophyta</taxon>
        <taxon>Tracheophyta</taxon>
        <taxon>Spermatophyta</taxon>
        <taxon>Magnoliopsida</taxon>
        <taxon>Liliopsida</taxon>
        <taxon>Poales</taxon>
        <taxon>Poaceae</taxon>
        <taxon>BOP clade</taxon>
        <taxon>Pooideae</taxon>
        <taxon>Stipodae</taxon>
        <taxon>Brachypodieae</taxon>
        <taxon>Brachypodium</taxon>
    </lineage>
</organism>
<accession>A0A2K2CPL2</accession>
<evidence type="ECO:0000313" key="5">
    <source>
        <dbReference type="Proteomes" id="UP000008810"/>
    </source>
</evidence>
<dbReference type="Gramene" id="PNT63962">
    <property type="protein sequence ID" value="PNT63962"/>
    <property type="gene ID" value="BRADI_4g22805v3"/>
</dbReference>
<gene>
    <name evidence="3" type="ORF">BRADI_4g22805v3</name>
</gene>
<evidence type="ECO:0000256" key="1">
    <source>
        <dbReference type="SAM" id="MobiDB-lite"/>
    </source>
</evidence>
<evidence type="ECO:0000313" key="3">
    <source>
        <dbReference type="EMBL" id="PNT63962.1"/>
    </source>
</evidence>
<feature type="signal peptide" evidence="2">
    <location>
        <begin position="1"/>
        <end position="28"/>
    </location>
</feature>
<sequence length="103" mass="10997">MQALRSLSLHLPPLCLTLLLSPSSPCAGATPPFPSKRSGRRLQPPSHVPWRGGSCSVAVLPRVTVPDPMQPSLLPNLITLTAFRACPGTDPMRGTRQAMYVNG</sequence>
<proteinExistence type="predicted"/>
<dbReference type="AlphaFoldDB" id="A0A2K2CPL2"/>
<dbReference type="Proteomes" id="UP000008810">
    <property type="component" value="Chromosome 4"/>
</dbReference>
<evidence type="ECO:0000313" key="4">
    <source>
        <dbReference type="EnsemblPlants" id="PNT63962"/>
    </source>
</evidence>
<keyword evidence="2" id="KW-0732">Signal</keyword>